<dbReference type="Pfam" id="PF18130">
    <property type="entry name" value="ATPgrasp_N"/>
    <property type="match status" value="1"/>
</dbReference>
<dbReference type="InParanoid" id="K2RTZ6"/>
<proteinExistence type="predicted"/>
<dbReference type="InterPro" id="IPR052032">
    <property type="entry name" value="ATP-dep_AA_Ligase"/>
</dbReference>
<evidence type="ECO:0000313" key="7">
    <source>
        <dbReference type="Proteomes" id="UP000007129"/>
    </source>
</evidence>
<dbReference type="InterPro" id="IPR013815">
    <property type="entry name" value="ATP_grasp_subdomain_1"/>
</dbReference>
<dbReference type="VEuPathDB" id="FungiDB:MPH_09109"/>
<dbReference type="GO" id="GO:0046872">
    <property type="term" value="F:metal ion binding"/>
    <property type="evidence" value="ECO:0007669"/>
    <property type="project" value="InterPro"/>
</dbReference>
<dbReference type="Pfam" id="PF13535">
    <property type="entry name" value="ATP-grasp_4"/>
    <property type="match status" value="1"/>
</dbReference>
<name>K2RTZ6_MACPH</name>
<evidence type="ECO:0000256" key="3">
    <source>
        <dbReference type="ARBA" id="ARBA00022840"/>
    </source>
</evidence>
<gene>
    <name evidence="6" type="ORF">MPH_09109</name>
</gene>
<evidence type="ECO:0000256" key="4">
    <source>
        <dbReference type="PROSITE-ProRule" id="PRU00409"/>
    </source>
</evidence>
<reference evidence="6 7" key="1">
    <citation type="journal article" date="2012" name="BMC Genomics">
        <title>Tools to kill: Genome of one of the most destructive plant pathogenic fungi Macrophomina phaseolina.</title>
        <authorList>
            <person name="Islam M.S."/>
            <person name="Haque M.S."/>
            <person name="Islam M.M."/>
            <person name="Emdad E.M."/>
            <person name="Halim A."/>
            <person name="Hossen Q.M.M."/>
            <person name="Hossain M.Z."/>
            <person name="Ahmed B."/>
            <person name="Rahim S."/>
            <person name="Rahman M.S."/>
            <person name="Alam M.M."/>
            <person name="Hou S."/>
            <person name="Wan X."/>
            <person name="Saito J.A."/>
            <person name="Alam M."/>
        </authorList>
    </citation>
    <scope>NUCLEOTIDE SEQUENCE [LARGE SCALE GENOMIC DNA]</scope>
    <source>
        <strain evidence="6 7">MS6</strain>
    </source>
</reference>
<evidence type="ECO:0000256" key="1">
    <source>
        <dbReference type="ARBA" id="ARBA00022598"/>
    </source>
</evidence>
<dbReference type="PANTHER" id="PTHR43585">
    <property type="entry name" value="FUMIPYRROLE BIOSYNTHESIS PROTEIN C"/>
    <property type="match status" value="1"/>
</dbReference>
<accession>K2RTZ6</accession>
<dbReference type="GO" id="GO:0005524">
    <property type="term" value="F:ATP binding"/>
    <property type="evidence" value="ECO:0007669"/>
    <property type="project" value="UniProtKB-UniRule"/>
</dbReference>
<dbReference type="AlphaFoldDB" id="K2RTZ6"/>
<dbReference type="Gene3D" id="3.30.1490.20">
    <property type="entry name" value="ATP-grasp fold, A domain"/>
    <property type="match status" value="1"/>
</dbReference>
<dbReference type="SUPFAM" id="SSF56059">
    <property type="entry name" value="Glutathione synthetase ATP-binding domain-like"/>
    <property type="match status" value="1"/>
</dbReference>
<dbReference type="PROSITE" id="PS50975">
    <property type="entry name" value="ATP_GRASP"/>
    <property type="match status" value="1"/>
</dbReference>
<evidence type="ECO:0000313" key="6">
    <source>
        <dbReference type="EMBL" id="EKG13644.1"/>
    </source>
</evidence>
<dbReference type="HOGENOM" id="CLU_017280_0_0_1"/>
<dbReference type="Gene3D" id="3.40.50.20">
    <property type="match status" value="1"/>
</dbReference>
<dbReference type="OrthoDB" id="434648at2759"/>
<dbReference type="PANTHER" id="PTHR43585:SF2">
    <property type="entry name" value="ATP-GRASP ENZYME FSQD"/>
    <property type="match status" value="1"/>
</dbReference>
<dbReference type="STRING" id="1126212.K2RTZ6"/>
<comment type="caution">
    <text evidence="6">The sequence shown here is derived from an EMBL/GenBank/DDBJ whole genome shotgun (WGS) entry which is preliminary data.</text>
</comment>
<keyword evidence="3 4" id="KW-0067">ATP-binding</keyword>
<dbReference type="InterPro" id="IPR011761">
    <property type="entry name" value="ATP-grasp"/>
</dbReference>
<feature type="domain" description="ATP-grasp" evidence="5">
    <location>
        <begin position="312"/>
        <end position="547"/>
    </location>
</feature>
<keyword evidence="2 4" id="KW-0547">Nucleotide-binding</keyword>
<evidence type="ECO:0000259" key="5">
    <source>
        <dbReference type="PROSITE" id="PS50975"/>
    </source>
</evidence>
<dbReference type="eggNOG" id="ENOG502SICF">
    <property type="taxonomic scope" value="Eukaryota"/>
</dbReference>
<protein>
    <submittedName>
        <fullName evidence="6">D-alanine--D-alanine ligase</fullName>
    </submittedName>
</protein>
<dbReference type="Proteomes" id="UP000007129">
    <property type="component" value="Unassembled WGS sequence"/>
</dbReference>
<dbReference type="GO" id="GO:0016874">
    <property type="term" value="F:ligase activity"/>
    <property type="evidence" value="ECO:0007669"/>
    <property type="project" value="UniProtKB-KW"/>
</dbReference>
<dbReference type="Gene3D" id="3.30.470.20">
    <property type="entry name" value="ATP-grasp fold, B domain"/>
    <property type="match status" value="1"/>
</dbReference>
<keyword evidence="1 6" id="KW-0436">Ligase</keyword>
<organism evidence="6 7">
    <name type="scientific">Macrophomina phaseolina (strain MS6)</name>
    <name type="common">Charcoal rot fungus</name>
    <dbReference type="NCBI Taxonomy" id="1126212"/>
    <lineage>
        <taxon>Eukaryota</taxon>
        <taxon>Fungi</taxon>
        <taxon>Dikarya</taxon>
        <taxon>Ascomycota</taxon>
        <taxon>Pezizomycotina</taxon>
        <taxon>Dothideomycetes</taxon>
        <taxon>Dothideomycetes incertae sedis</taxon>
        <taxon>Botryosphaeriales</taxon>
        <taxon>Botryosphaeriaceae</taxon>
        <taxon>Macrophomina</taxon>
    </lineage>
</organism>
<evidence type="ECO:0000256" key="2">
    <source>
        <dbReference type="ARBA" id="ARBA00022741"/>
    </source>
</evidence>
<dbReference type="EMBL" id="AHHD01000387">
    <property type="protein sequence ID" value="EKG13644.1"/>
    <property type="molecule type" value="Genomic_DNA"/>
</dbReference>
<sequence length="669" mass="73333">MRIFQLPSQVAKVDMSSPQEFSISISHGGLQATANGTWVLRPPTHEQSNYRECNIVITSVLKEIARDSVPNRLLVGHEELNHPHLASALADTLQEADTAQAATHICLILPAKDGYIVRSDIFAIRFARCPVIFRALDCTEPRQRLQRVADDANITRIFASTAAILSLKDARNAPALDSILDAEIEMRLSFPWILDQQPRQTTLALFNGVDTFERGEAIYNAAKALGISLIVIDRPGHWIMGKSFEHLRQAFLPIDITPDPGLPGRIVTAIQDHGVPVDGLISYADPFLPYIALAAQQLGLPTPPPDALFISTDKHKTRQAENHEALRVSSPEEALKAVAASKLSYPLIVKPCCGFSSEGVSRVRDAEELTQAAQPLDTRRHGSDFVIEEYVDGPEVDANLVLLDDEELFWEVSDDFPSPGDNPGGDGGVGSSFIELANVLPSGLPRAELDMLRDSLHASLRRIGFRSGFFHMEARVRDSSMHYDVDDSGVLELREKGPAGAPSQCGTGKPSAFLVEINVRPPGIQASFASACTYGVEFYGLHLLFAVGDADRLRALTQPFAPSSLLTPSLSGGIKGAQHWCEIVFVPTERGGVYDGDEDCCEELKRRRPDLAAHIAKSLCFWKRGDEIPDPSTGVLTWIAYLLVVSRESRDAVVKLAEEVRSELRYRVV</sequence>
<dbReference type="InterPro" id="IPR041472">
    <property type="entry name" value="BL00235/CARNS1_N"/>
</dbReference>